<dbReference type="InterPro" id="IPR037523">
    <property type="entry name" value="VOC_core"/>
</dbReference>
<accession>A0AA46BQ41</accession>
<dbReference type="Proteomes" id="UP000254118">
    <property type="component" value="Unassembled WGS sequence"/>
</dbReference>
<dbReference type="Pfam" id="PF00903">
    <property type="entry name" value="Glyoxalase"/>
    <property type="match status" value="1"/>
</dbReference>
<dbReference type="InterPro" id="IPR029068">
    <property type="entry name" value="Glyas_Bleomycin-R_OHBP_Dase"/>
</dbReference>
<comment type="caution">
    <text evidence="2">The sequence shown here is derived from an EMBL/GenBank/DDBJ whole genome shotgun (WGS) entry which is preliminary data.</text>
</comment>
<organism evidence="2 3">
    <name type="scientific">Dermatophilus congolensis</name>
    <dbReference type="NCBI Taxonomy" id="1863"/>
    <lineage>
        <taxon>Bacteria</taxon>
        <taxon>Bacillati</taxon>
        <taxon>Actinomycetota</taxon>
        <taxon>Actinomycetes</taxon>
        <taxon>Micrococcales</taxon>
        <taxon>Dermatophilaceae</taxon>
        <taxon>Dermatophilus</taxon>
    </lineage>
</organism>
<keyword evidence="2" id="KW-0456">Lyase</keyword>
<reference evidence="2 3" key="1">
    <citation type="submission" date="2018-06" db="EMBL/GenBank/DDBJ databases">
        <authorList>
            <consortium name="Pathogen Informatics"/>
            <person name="Doyle S."/>
        </authorList>
    </citation>
    <scope>NUCLEOTIDE SEQUENCE [LARGE SCALE GENOMIC DNA]</scope>
    <source>
        <strain evidence="2 3">NCTC7915</strain>
    </source>
</reference>
<gene>
    <name evidence="2" type="ORF">NCTC7915_02088</name>
</gene>
<evidence type="ECO:0000259" key="1">
    <source>
        <dbReference type="PROSITE" id="PS51819"/>
    </source>
</evidence>
<dbReference type="InterPro" id="IPR004360">
    <property type="entry name" value="Glyas_Fos-R_dOase_dom"/>
</dbReference>
<dbReference type="GO" id="GO:0016829">
    <property type="term" value="F:lyase activity"/>
    <property type="evidence" value="ECO:0007669"/>
    <property type="project" value="UniProtKB-KW"/>
</dbReference>
<sequence length="117" mass="12284">MLGFHVTIVPAPDLAASRSFYAALTGTDPVVTNDEYVGFQIENMHLGLDPHGTPSPKGITPYWSTENITNLLRILADNGGTVLTTPFDVGGGRLIARVSDPAGNVIGITEDPEPAPA</sequence>
<evidence type="ECO:0000313" key="2">
    <source>
        <dbReference type="EMBL" id="STD14351.1"/>
    </source>
</evidence>
<dbReference type="AlphaFoldDB" id="A0AA46BQ41"/>
<dbReference type="RefSeq" id="WP_181816110.1">
    <property type="nucleotide sequence ID" value="NZ_JAAFNO010000001.1"/>
</dbReference>
<dbReference type="PROSITE" id="PS51819">
    <property type="entry name" value="VOC"/>
    <property type="match status" value="1"/>
</dbReference>
<dbReference type="EMBL" id="UFYA01000001">
    <property type="protein sequence ID" value="STD14351.1"/>
    <property type="molecule type" value="Genomic_DNA"/>
</dbReference>
<protein>
    <submittedName>
        <fullName evidence="2">Predicted enzyme related to lactoylglutathione lyase</fullName>
    </submittedName>
</protein>
<dbReference type="Gene3D" id="3.10.180.10">
    <property type="entry name" value="2,3-Dihydroxybiphenyl 1,2-Dioxygenase, domain 1"/>
    <property type="match status" value="1"/>
</dbReference>
<name>A0AA46BQ41_9MICO</name>
<proteinExistence type="predicted"/>
<evidence type="ECO:0000313" key="3">
    <source>
        <dbReference type="Proteomes" id="UP000254118"/>
    </source>
</evidence>
<dbReference type="SUPFAM" id="SSF54593">
    <property type="entry name" value="Glyoxalase/Bleomycin resistance protein/Dihydroxybiphenyl dioxygenase"/>
    <property type="match status" value="1"/>
</dbReference>
<feature type="domain" description="VOC" evidence="1">
    <location>
        <begin position="3"/>
        <end position="111"/>
    </location>
</feature>